<dbReference type="SUPFAM" id="SSF49764">
    <property type="entry name" value="HSP20-like chaperones"/>
    <property type="match status" value="1"/>
</dbReference>
<dbReference type="InterPro" id="IPR008978">
    <property type="entry name" value="HSP20-like_chaperone"/>
</dbReference>
<dbReference type="STRING" id="50990.A0A4Y7Q9V6"/>
<evidence type="ECO:0000256" key="3">
    <source>
        <dbReference type="SAM" id="MobiDB-lite"/>
    </source>
</evidence>
<dbReference type="Pfam" id="PF00011">
    <property type="entry name" value="HSP20"/>
    <property type="match status" value="1"/>
</dbReference>
<dbReference type="Gene3D" id="2.60.40.790">
    <property type="match status" value="1"/>
</dbReference>
<gene>
    <name evidence="5" type="ORF">BD410DRAFT_719224</name>
</gene>
<reference evidence="5 6" key="1">
    <citation type="submission" date="2018-06" db="EMBL/GenBank/DDBJ databases">
        <title>A transcriptomic atlas of mushroom development highlights an independent origin of complex multicellularity.</title>
        <authorList>
            <consortium name="DOE Joint Genome Institute"/>
            <person name="Krizsan K."/>
            <person name="Almasi E."/>
            <person name="Merenyi Z."/>
            <person name="Sahu N."/>
            <person name="Viragh M."/>
            <person name="Koszo T."/>
            <person name="Mondo S."/>
            <person name="Kiss B."/>
            <person name="Balint B."/>
            <person name="Kues U."/>
            <person name="Barry K."/>
            <person name="Hegedus J.C."/>
            <person name="Henrissat B."/>
            <person name="Johnson J."/>
            <person name="Lipzen A."/>
            <person name="Ohm R."/>
            <person name="Nagy I."/>
            <person name="Pangilinan J."/>
            <person name="Yan J."/>
            <person name="Xiong Y."/>
            <person name="Grigoriev I.V."/>
            <person name="Hibbett D.S."/>
            <person name="Nagy L.G."/>
        </authorList>
    </citation>
    <scope>NUCLEOTIDE SEQUENCE [LARGE SCALE GENOMIC DNA]</scope>
    <source>
        <strain evidence="5 6">SZMC22713</strain>
    </source>
</reference>
<feature type="region of interest" description="Disordered" evidence="3">
    <location>
        <begin position="1"/>
        <end position="27"/>
    </location>
</feature>
<feature type="compositionally biased region" description="Low complexity" evidence="3">
    <location>
        <begin position="1"/>
        <end position="23"/>
    </location>
</feature>
<keyword evidence="6" id="KW-1185">Reference proteome</keyword>
<dbReference type="OrthoDB" id="1431247at2759"/>
<dbReference type="Proteomes" id="UP000294933">
    <property type="component" value="Unassembled WGS sequence"/>
</dbReference>
<accession>A0A4Y7Q9V6</accession>
<sequence length="145" mass="15628">MTISASSPASASTPAATATATSSHEPSRNYMIRTDVHYAPETNLLTAMFEIPGVKKADLSVSLRVCPYSRVKRLRVTGKSQPAFADHGYSLRERKYGSFQRDIIVPQETTSANLSATLQDGVLILTMPGGTRVAGEEEVSEIPVN</sequence>
<comment type="similarity">
    <text evidence="1 2">Belongs to the small heat shock protein (HSP20) family.</text>
</comment>
<dbReference type="EMBL" id="ML170166">
    <property type="protein sequence ID" value="TDL24437.1"/>
    <property type="molecule type" value="Genomic_DNA"/>
</dbReference>
<evidence type="ECO:0000256" key="1">
    <source>
        <dbReference type="PROSITE-ProRule" id="PRU00285"/>
    </source>
</evidence>
<evidence type="ECO:0000259" key="4">
    <source>
        <dbReference type="PROSITE" id="PS01031"/>
    </source>
</evidence>
<dbReference type="VEuPathDB" id="FungiDB:BD410DRAFT_719224"/>
<organism evidence="5 6">
    <name type="scientific">Rickenella mellea</name>
    <dbReference type="NCBI Taxonomy" id="50990"/>
    <lineage>
        <taxon>Eukaryota</taxon>
        <taxon>Fungi</taxon>
        <taxon>Dikarya</taxon>
        <taxon>Basidiomycota</taxon>
        <taxon>Agaricomycotina</taxon>
        <taxon>Agaricomycetes</taxon>
        <taxon>Hymenochaetales</taxon>
        <taxon>Rickenellaceae</taxon>
        <taxon>Rickenella</taxon>
    </lineage>
</organism>
<evidence type="ECO:0000313" key="6">
    <source>
        <dbReference type="Proteomes" id="UP000294933"/>
    </source>
</evidence>
<proteinExistence type="inferred from homology"/>
<protein>
    <recommendedName>
        <fullName evidence="4">SHSP domain-containing protein</fullName>
    </recommendedName>
</protein>
<name>A0A4Y7Q9V6_9AGAM</name>
<evidence type="ECO:0000313" key="5">
    <source>
        <dbReference type="EMBL" id="TDL24437.1"/>
    </source>
</evidence>
<evidence type="ECO:0000256" key="2">
    <source>
        <dbReference type="RuleBase" id="RU003616"/>
    </source>
</evidence>
<feature type="domain" description="SHSP" evidence="4">
    <location>
        <begin position="27"/>
        <end position="145"/>
    </location>
</feature>
<dbReference type="InterPro" id="IPR002068">
    <property type="entry name" value="A-crystallin/Hsp20_dom"/>
</dbReference>
<dbReference type="AlphaFoldDB" id="A0A4Y7Q9V6"/>
<dbReference type="CDD" id="cd06464">
    <property type="entry name" value="ACD_sHsps-like"/>
    <property type="match status" value="1"/>
</dbReference>
<dbReference type="PROSITE" id="PS01031">
    <property type="entry name" value="SHSP"/>
    <property type="match status" value="1"/>
</dbReference>